<evidence type="ECO:0000256" key="2">
    <source>
        <dbReference type="ARBA" id="ARBA00022428"/>
    </source>
</evidence>
<accession>A0A1N7N514</accession>
<dbReference type="CDD" id="cd13634">
    <property type="entry name" value="PBP2_Sco4506"/>
    <property type="match status" value="1"/>
</dbReference>
<dbReference type="EC" id="4.2.1.151" evidence="4"/>
<dbReference type="Pfam" id="PF02621">
    <property type="entry name" value="VitK2_biosynth"/>
    <property type="match status" value="1"/>
</dbReference>
<keyword evidence="3 4" id="KW-0456">Lyase</keyword>
<evidence type="ECO:0000256" key="1">
    <source>
        <dbReference type="ARBA" id="ARBA00004863"/>
    </source>
</evidence>
<organism evidence="5 6">
    <name type="scientific">Filimonas lacunae</name>
    <dbReference type="NCBI Taxonomy" id="477680"/>
    <lineage>
        <taxon>Bacteria</taxon>
        <taxon>Pseudomonadati</taxon>
        <taxon>Bacteroidota</taxon>
        <taxon>Chitinophagia</taxon>
        <taxon>Chitinophagales</taxon>
        <taxon>Chitinophagaceae</taxon>
        <taxon>Filimonas</taxon>
    </lineage>
</organism>
<dbReference type="AlphaFoldDB" id="A0A1N7N514"/>
<dbReference type="Proteomes" id="UP000186917">
    <property type="component" value="Unassembled WGS sequence"/>
</dbReference>
<keyword evidence="2 4" id="KW-0474">Menaquinone biosynthesis</keyword>
<dbReference type="InterPro" id="IPR030868">
    <property type="entry name" value="MqnA"/>
</dbReference>
<dbReference type="UniPathway" id="UPA00079"/>
<dbReference type="SUPFAM" id="SSF53850">
    <property type="entry name" value="Periplasmic binding protein-like II"/>
    <property type="match status" value="1"/>
</dbReference>
<comment type="catalytic activity">
    <reaction evidence="4">
        <text>chorismate = 3-[(1-carboxyvinyl)-oxy]benzoate + H2O</text>
        <dbReference type="Rhea" id="RHEA:40051"/>
        <dbReference type="ChEBI" id="CHEBI:15377"/>
        <dbReference type="ChEBI" id="CHEBI:29748"/>
        <dbReference type="ChEBI" id="CHEBI:76981"/>
        <dbReference type="EC" id="4.2.1.151"/>
    </reaction>
</comment>
<proteinExistence type="inferred from homology"/>
<reference evidence="6" key="1">
    <citation type="submission" date="2017-01" db="EMBL/GenBank/DDBJ databases">
        <authorList>
            <person name="Varghese N."/>
            <person name="Submissions S."/>
        </authorList>
    </citation>
    <scope>NUCLEOTIDE SEQUENCE [LARGE SCALE GENOMIC DNA]</scope>
    <source>
        <strain evidence="6">DSM 21054</strain>
    </source>
</reference>
<dbReference type="EMBL" id="FTOR01000002">
    <property type="protein sequence ID" value="SIS93424.1"/>
    <property type="molecule type" value="Genomic_DNA"/>
</dbReference>
<evidence type="ECO:0000313" key="5">
    <source>
        <dbReference type="EMBL" id="SIS93424.1"/>
    </source>
</evidence>
<dbReference type="PANTHER" id="PTHR37690">
    <property type="entry name" value="CHORISMATE DEHYDRATASE"/>
    <property type="match status" value="1"/>
</dbReference>
<evidence type="ECO:0000256" key="3">
    <source>
        <dbReference type="ARBA" id="ARBA00023239"/>
    </source>
</evidence>
<comment type="function">
    <text evidence="4">Catalyzes the dehydration of chorismate into 3-[(1-carboxyvinyl)oxy]benzoate, a step in the biosynthesis of menaquinone (MK, vitamin K2).</text>
</comment>
<dbReference type="PANTHER" id="PTHR37690:SF1">
    <property type="entry name" value="CHORISMATE DEHYDRATASE"/>
    <property type="match status" value="1"/>
</dbReference>
<dbReference type="HAMAP" id="MF_00995">
    <property type="entry name" value="MqnA"/>
    <property type="match status" value="1"/>
</dbReference>
<dbReference type="Gene3D" id="3.40.190.10">
    <property type="entry name" value="Periplasmic binding protein-like II"/>
    <property type="match status" value="2"/>
</dbReference>
<evidence type="ECO:0000256" key="4">
    <source>
        <dbReference type="HAMAP-Rule" id="MF_00995"/>
    </source>
</evidence>
<comment type="similarity">
    <text evidence="4">Belongs to the MqnA/MqnD family. MqnA subfamily.</text>
</comment>
<evidence type="ECO:0000313" key="6">
    <source>
        <dbReference type="Proteomes" id="UP000186917"/>
    </source>
</evidence>
<dbReference type="GO" id="GO:0009234">
    <property type="term" value="P:menaquinone biosynthetic process"/>
    <property type="evidence" value="ECO:0007669"/>
    <property type="project" value="UniProtKB-UniRule"/>
</dbReference>
<dbReference type="GO" id="GO:0016836">
    <property type="term" value="F:hydro-lyase activity"/>
    <property type="evidence" value="ECO:0007669"/>
    <property type="project" value="UniProtKB-UniRule"/>
</dbReference>
<comment type="pathway">
    <text evidence="1 4">Quinol/quinone metabolism; menaquinone biosynthesis.</text>
</comment>
<keyword evidence="6" id="KW-1185">Reference proteome</keyword>
<name>A0A1N7N514_9BACT</name>
<gene>
    <name evidence="4" type="primary">mqnA</name>
    <name evidence="5" type="ORF">SAMN05421788_102181</name>
</gene>
<sequence>MHAKVKDLEKIKVGSVSYLNARPLLYGLQRSEELMLQMELIEEFPSKIGGMLIDGSIDVGLVPVAVIPKMKEWHIITDFCIGATGDVASVCLFSEVPIEQIDTVLLDYQSRTSVNLCKVLLKHHWKIQPRIVETTGEDYRSQITGTTAGVVIGDRALEQRLVSSYIYDLATEWRIMTGLPFMFAAWIANKPLPPAFVDAFNQANSIGFEHLQEIIAANPFKAYDLHTYYTENISYDLTEEKRKGLLLFVEYLQKMEVLKPVM</sequence>
<protein>
    <recommendedName>
        <fullName evidence="4">Chorismate dehydratase</fullName>
        <ecNumber evidence="4">4.2.1.151</ecNumber>
    </recommendedName>
    <alternativeName>
        <fullName evidence="4">Menaquinone biosynthetic enzyme MqnA</fullName>
    </alternativeName>
</protein>
<dbReference type="InterPro" id="IPR003773">
    <property type="entry name" value="Menaquinone_biosynth"/>
</dbReference>
<dbReference type="STRING" id="477680.SAMN05421788_102181"/>